<dbReference type="FunFam" id="3.30.160.60:FF:000446">
    <property type="entry name" value="Zinc finger protein"/>
    <property type="match status" value="1"/>
</dbReference>
<gene>
    <name evidence="11" type="ORF">HPB48_017821</name>
</gene>
<evidence type="ECO:0000256" key="7">
    <source>
        <dbReference type="ARBA" id="ARBA00023163"/>
    </source>
</evidence>
<dbReference type="Pfam" id="PF00096">
    <property type="entry name" value="zf-C2H2"/>
    <property type="match status" value="1"/>
</dbReference>
<keyword evidence="2" id="KW-0479">Metal-binding</keyword>
<evidence type="ECO:0000256" key="3">
    <source>
        <dbReference type="ARBA" id="ARBA00022737"/>
    </source>
</evidence>
<keyword evidence="5" id="KW-0862">Zinc</keyword>
<sequence>MARLIPTVSCTHFLFLFPHPSTPVPSLNYFLTGGGNDEHSSSSTGLDSSTAALNDLLALSGRRASADGSTGNRPTGTPREFACTICGRKFSLKCNLNRHNLVHTGVRNYGCEVCGQRFVLRQHLKKHLERHAKEC</sequence>
<dbReference type="InterPro" id="IPR050717">
    <property type="entry name" value="C2H2-ZF_Transcription_Reg"/>
</dbReference>
<dbReference type="FunFam" id="3.30.160.60:FF:000145">
    <property type="entry name" value="Zinc finger protein 574"/>
    <property type="match status" value="1"/>
</dbReference>
<comment type="subcellular location">
    <subcellularLocation>
        <location evidence="1">Nucleus</location>
    </subcellularLocation>
</comment>
<evidence type="ECO:0000256" key="5">
    <source>
        <dbReference type="ARBA" id="ARBA00022833"/>
    </source>
</evidence>
<dbReference type="GO" id="GO:0005634">
    <property type="term" value="C:nucleus"/>
    <property type="evidence" value="ECO:0007669"/>
    <property type="project" value="UniProtKB-SubCell"/>
</dbReference>
<dbReference type="AlphaFoldDB" id="A0A9J6GCH9"/>
<dbReference type="GO" id="GO:0000981">
    <property type="term" value="F:DNA-binding transcription factor activity, RNA polymerase II-specific"/>
    <property type="evidence" value="ECO:0007669"/>
    <property type="project" value="TreeGrafter"/>
</dbReference>
<evidence type="ECO:0000313" key="12">
    <source>
        <dbReference type="Proteomes" id="UP000821853"/>
    </source>
</evidence>
<dbReference type="PANTHER" id="PTHR14196">
    <property type="entry name" value="ODD-SKIPPED - RELATED"/>
    <property type="match status" value="1"/>
</dbReference>
<dbReference type="GO" id="GO:0000977">
    <property type="term" value="F:RNA polymerase II transcription regulatory region sequence-specific DNA binding"/>
    <property type="evidence" value="ECO:0007669"/>
    <property type="project" value="TreeGrafter"/>
</dbReference>
<dbReference type="EMBL" id="JABSTR010000006">
    <property type="protein sequence ID" value="KAH9372505.1"/>
    <property type="molecule type" value="Genomic_DNA"/>
</dbReference>
<keyword evidence="6" id="KW-0805">Transcription regulation</keyword>
<dbReference type="InterPro" id="IPR013087">
    <property type="entry name" value="Znf_C2H2_type"/>
</dbReference>
<evidence type="ECO:0000256" key="4">
    <source>
        <dbReference type="ARBA" id="ARBA00022771"/>
    </source>
</evidence>
<evidence type="ECO:0000259" key="10">
    <source>
        <dbReference type="PROSITE" id="PS50157"/>
    </source>
</evidence>
<dbReference type="Pfam" id="PF13894">
    <property type="entry name" value="zf-C2H2_4"/>
    <property type="match status" value="1"/>
</dbReference>
<evidence type="ECO:0000256" key="8">
    <source>
        <dbReference type="ARBA" id="ARBA00023242"/>
    </source>
</evidence>
<dbReference type="PANTHER" id="PTHR14196:SF0">
    <property type="entry name" value="PROTEIN BOWEL"/>
    <property type="match status" value="1"/>
</dbReference>
<keyword evidence="3" id="KW-0677">Repeat</keyword>
<dbReference type="InterPro" id="IPR036236">
    <property type="entry name" value="Znf_C2H2_sf"/>
</dbReference>
<dbReference type="Gene3D" id="3.30.160.60">
    <property type="entry name" value="Classic Zinc Finger"/>
    <property type="match status" value="2"/>
</dbReference>
<feature type="domain" description="C2H2-type" evidence="10">
    <location>
        <begin position="109"/>
        <end position="135"/>
    </location>
</feature>
<evidence type="ECO:0000256" key="1">
    <source>
        <dbReference type="ARBA" id="ARBA00004123"/>
    </source>
</evidence>
<dbReference type="GO" id="GO:0008270">
    <property type="term" value="F:zinc ion binding"/>
    <property type="evidence" value="ECO:0007669"/>
    <property type="project" value="UniProtKB-KW"/>
</dbReference>
<dbReference type="PROSITE" id="PS50157">
    <property type="entry name" value="ZINC_FINGER_C2H2_2"/>
    <property type="match status" value="2"/>
</dbReference>
<feature type="domain" description="C2H2-type" evidence="10">
    <location>
        <begin position="81"/>
        <end position="108"/>
    </location>
</feature>
<evidence type="ECO:0000313" key="11">
    <source>
        <dbReference type="EMBL" id="KAH9372505.1"/>
    </source>
</evidence>
<evidence type="ECO:0000256" key="2">
    <source>
        <dbReference type="ARBA" id="ARBA00022723"/>
    </source>
</evidence>
<dbReference type="VEuPathDB" id="VectorBase:HLOH_049544"/>
<evidence type="ECO:0000256" key="9">
    <source>
        <dbReference type="PROSITE-ProRule" id="PRU00042"/>
    </source>
</evidence>
<reference evidence="11 12" key="1">
    <citation type="journal article" date="2020" name="Cell">
        <title>Large-Scale Comparative Analyses of Tick Genomes Elucidate Their Genetic Diversity and Vector Capacities.</title>
        <authorList>
            <consortium name="Tick Genome and Microbiome Consortium (TIGMIC)"/>
            <person name="Jia N."/>
            <person name="Wang J."/>
            <person name="Shi W."/>
            <person name="Du L."/>
            <person name="Sun Y."/>
            <person name="Zhan W."/>
            <person name="Jiang J.F."/>
            <person name="Wang Q."/>
            <person name="Zhang B."/>
            <person name="Ji P."/>
            <person name="Bell-Sakyi L."/>
            <person name="Cui X.M."/>
            <person name="Yuan T.T."/>
            <person name="Jiang B.G."/>
            <person name="Yang W.F."/>
            <person name="Lam T.T."/>
            <person name="Chang Q.C."/>
            <person name="Ding S.J."/>
            <person name="Wang X.J."/>
            <person name="Zhu J.G."/>
            <person name="Ruan X.D."/>
            <person name="Zhao L."/>
            <person name="Wei J.T."/>
            <person name="Ye R.Z."/>
            <person name="Que T.C."/>
            <person name="Du C.H."/>
            <person name="Zhou Y.H."/>
            <person name="Cheng J.X."/>
            <person name="Dai P.F."/>
            <person name="Guo W.B."/>
            <person name="Han X.H."/>
            <person name="Huang E.J."/>
            <person name="Li L.F."/>
            <person name="Wei W."/>
            <person name="Gao Y.C."/>
            <person name="Liu J.Z."/>
            <person name="Shao H.Z."/>
            <person name="Wang X."/>
            <person name="Wang C.C."/>
            <person name="Yang T.C."/>
            <person name="Huo Q.B."/>
            <person name="Li W."/>
            <person name="Chen H.Y."/>
            <person name="Chen S.E."/>
            <person name="Zhou L.G."/>
            <person name="Ni X.B."/>
            <person name="Tian J.H."/>
            <person name="Sheng Y."/>
            <person name="Liu T."/>
            <person name="Pan Y.S."/>
            <person name="Xia L.Y."/>
            <person name="Li J."/>
            <person name="Zhao F."/>
            <person name="Cao W.C."/>
        </authorList>
    </citation>
    <scope>NUCLEOTIDE SEQUENCE [LARGE SCALE GENOMIC DNA]</scope>
    <source>
        <strain evidence="11">HaeL-2018</strain>
    </source>
</reference>
<keyword evidence="8" id="KW-0539">Nucleus</keyword>
<dbReference type="PROSITE" id="PS00028">
    <property type="entry name" value="ZINC_FINGER_C2H2_1"/>
    <property type="match status" value="2"/>
</dbReference>
<dbReference type="SMART" id="SM00355">
    <property type="entry name" value="ZnF_C2H2"/>
    <property type="match status" value="2"/>
</dbReference>
<comment type="caution">
    <text evidence="11">The sequence shown here is derived from an EMBL/GenBank/DDBJ whole genome shotgun (WGS) entry which is preliminary data.</text>
</comment>
<keyword evidence="7" id="KW-0804">Transcription</keyword>
<keyword evidence="12" id="KW-1185">Reference proteome</keyword>
<dbReference type="OMA" id="RNYGCEV"/>
<protein>
    <recommendedName>
        <fullName evidence="10">C2H2-type domain-containing protein</fullName>
    </recommendedName>
</protein>
<proteinExistence type="predicted"/>
<dbReference type="SUPFAM" id="SSF57667">
    <property type="entry name" value="beta-beta-alpha zinc fingers"/>
    <property type="match status" value="1"/>
</dbReference>
<keyword evidence="4 9" id="KW-0863">Zinc-finger</keyword>
<organism evidence="11 12">
    <name type="scientific">Haemaphysalis longicornis</name>
    <name type="common">Bush tick</name>
    <dbReference type="NCBI Taxonomy" id="44386"/>
    <lineage>
        <taxon>Eukaryota</taxon>
        <taxon>Metazoa</taxon>
        <taxon>Ecdysozoa</taxon>
        <taxon>Arthropoda</taxon>
        <taxon>Chelicerata</taxon>
        <taxon>Arachnida</taxon>
        <taxon>Acari</taxon>
        <taxon>Parasitiformes</taxon>
        <taxon>Ixodida</taxon>
        <taxon>Ixodoidea</taxon>
        <taxon>Ixodidae</taxon>
        <taxon>Haemaphysalinae</taxon>
        <taxon>Haemaphysalis</taxon>
    </lineage>
</organism>
<evidence type="ECO:0000256" key="6">
    <source>
        <dbReference type="ARBA" id="ARBA00023015"/>
    </source>
</evidence>
<name>A0A9J6GCH9_HAELO</name>
<dbReference type="OrthoDB" id="6496232at2759"/>
<accession>A0A9J6GCH9</accession>
<dbReference type="Proteomes" id="UP000821853">
    <property type="component" value="Chromosome 4"/>
</dbReference>